<keyword evidence="3" id="KW-0597">Phosphoprotein</keyword>
<evidence type="ECO:0000313" key="8">
    <source>
        <dbReference type="EMBL" id="MFC7153751.1"/>
    </source>
</evidence>
<evidence type="ECO:0000256" key="1">
    <source>
        <dbReference type="ARBA" id="ARBA00006432"/>
    </source>
</evidence>
<dbReference type="InterPro" id="IPR010071">
    <property type="entry name" value="AA_adenyl_dom"/>
</dbReference>
<keyword evidence="6" id="KW-0045">Antibiotic biosynthesis</keyword>
<dbReference type="Pfam" id="PF00550">
    <property type="entry name" value="PP-binding"/>
    <property type="match status" value="1"/>
</dbReference>
<keyword evidence="9" id="KW-1185">Reference proteome</keyword>
<dbReference type="SUPFAM" id="SSF47336">
    <property type="entry name" value="ACP-like"/>
    <property type="match status" value="1"/>
</dbReference>
<comment type="similarity">
    <text evidence="1">Belongs to the ATP-dependent AMP-binding enzyme family.</text>
</comment>
<keyword evidence="4" id="KW-0436">Ligase</keyword>
<dbReference type="InterPro" id="IPR013217">
    <property type="entry name" value="Methyltransf_12"/>
</dbReference>
<accession>A0ABW2FNU8</accession>
<dbReference type="Pfam" id="PF08242">
    <property type="entry name" value="Methyltransf_12"/>
    <property type="match status" value="1"/>
</dbReference>
<dbReference type="Gene3D" id="3.30.559.30">
    <property type="entry name" value="Nonribosomal peptide synthetase, condensation domain"/>
    <property type="match status" value="1"/>
</dbReference>
<proteinExistence type="inferred from homology"/>
<dbReference type="InterPro" id="IPR009081">
    <property type="entry name" value="PP-bd_ACP"/>
</dbReference>
<dbReference type="EMBL" id="JBHTAI010000042">
    <property type="protein sequence ID" value="MFC7153751.1"/>
    <property type="molecule type" value="Genomic_DNA"/>
</dbReference>
<evidence type="ECO:0000256" key="3">
    <source>
        <dbReference type="ARBA" id="ARBA00022553"/>
    </source>
</evidence>
<dbReference type="SUPFAM" id="SSF56801">
    <property type="entry name" value="Acetyl-CoA synthetase-like"/>
    <property type="match status" value="1"/>
</dbReference>
<dbReference type="PANTHER" id="PTHR45527">
    <property type="entry name" value="NONRIBOSOMAL PEPTIDE SYNTHETASE"/>
    <property type="match status" value="1"/>
</dbReference>
<dbReference type="SMART" id="SM00823">
    <property type="entry name" value="PKS_PP"/>
    <property type="match status" value="1"/>
</dbReference>
<evidence type="ECO:0000259" key="7">
    <source>
        <dbReference type="PROSITE" id="PS50075"/>
    </source>
</evidence>
<dbReference type="InterPro" id="IPR029063">
    <property type="entry name" value="SAM-dependent_MTases_sf"/>
</dbReference>
<sequence length="1225" mass="133648">MLLKESDRSSASVVFAQAPAGSAADSLPLLAGGLGDRLRVRREYRMGTDHWRKIRDEALRQSLSPLSPLLAVLGEVMGRWNGGEAWTLLVDAARAGSPATDSGSGQGEAAVSSMRWKTDGTESFQDLCRALEAQLSADGESGYDADGEDGNAVVRFSIGRSWQGTEEEVLQPIACLERQEVVWLNCRAEEQDGELRLIWAGAEDRMPREQAGAMFETYVKLLIWTATEEWTQRLPDGLPEEQRAVRDQANATALFLAEAPIHAAFFAKAKETPERPALLWEEGGVSRSWSYGELADKALRLAARLIARGVGPEQRVAVKLPRGPEQIAAVFAVLAAGAAYVPVHPDQPSERRERIYRIGSIRHILLEDSDYSQLSESERLSGIRFGEPENMEPLPAPRVAATDALAYVIFTSGSTGEPKGVEITHRAAWNTIQDINRKFAVRETDNVLAVSSLEFDLSVYDLFGLLSVGGGVVLLNEGIRREAAVWTRLVRRMKVTVWNSVPALLDMLLAAANESGDLASLRLALVSGDWIGLELPDRLRAKSPNCRFIALGGATEAAVWSNYFEVRRLHPSWRSIPYGRPLSNQLYRVVDRLGRDCPDLVAGELWIGGAGVARGYLSRPELTAASFVEAGGERWYRTGDRGRYWPDGTLEFLGRADRQIKLRGYRIEPGEIEAALRRHAGVGQAVAAVADSGASQLVAVVVPAVGGEPGPVEEAGELRIAAQANQEAGGAEWESQARIVEAFIAEVLLLAEGQDDPAGPGRMAETLRVAEEYAPLLRLWLAWLEERQIVVCGRSGEIRGGSRLPETLRYAEACKLASEDGEDGSDKALPLAEQIAGRLFRRTTDYRQIIGGELPASVLLEDDLLAPERLAARDTGTTAGIAMIAAAVKRMHAACGRPAEVALLGGRGGIAAKTLLEQLTPDEIKLTLLDTAPSLLEAARERLSSLPYDVQFHRLPENRVPSSLRYAFDVVAAVHSLHRYRDPREGTAVAAMLARRGGRVAALEQRELTPIAIVTSAVLDKGFAQFDDSRRQARSPMLPEEAWIKLLRQAGLRQVRALPIAGSSSFCLEADCPASRPELKEEELLRFAAGLLQAHMLPERIEIVPQLPLTANGKVDRKAVSELFHSQMDAAEGGEPRDGMERAVADMWRRLLKRDTIGRESSFFAIGGDSLLATRFLAETKESFGIDLSLRQLFEAPTLERVAAVLEPLAHGRAPVAEALEEGEI</sequence>
<evidence type="ECO:0000313" key="9">
    <source>
        <dbReference type="Proteomes" id="UP001596378"/>
    </source>
</evidence>
<organism evidence="8 9">
    <name type="scientific">Cohnella cellulosilytica</name>
    <dbReference type="NCBI Taxonomy" id="986710"/>
    <lineage>
        <taxon>Bacteria</taxon>
        <taxon>Bacillati</taxon>
        <taxon>Bacillota</taxon>
        <taxon>Bacilli</taxon>
        <taxon>Bacillales</taxon>
        <taxon>Paenibacillaceae</taxon>
        <taxon>Cohnella</taxon>
    </lineage>
</organism>
<dbReference type="Proteomes" id="UP001596378">
    <property type="component" value="Unassembled WGS sequence"/>
</dbReference>
<dbReference type="NCBIfam" id="TIGR01733">
    <property type="entry name" value="AA-adenyl-dom"/>
    <property type="match status" value="1"/>
</dbReference>
<dbReference type="PANTHER" id="PTHR45527:SF10">
    <property type="entry name" value="PYOCHELIN SYNTHASE PCHF"/>
    <property type="match status" value="1"/>
</dbReference>
<keyword evidence="2" id="KW-0596">Phosphopantetheine</keyword>
<feature type="domain" description="Carrier" evidence="7">
    <location>
        <begin position="1135"/>
        <end position="1210"/>
    </location>
</feature>
<dbReference type="InterPro" id="IPR045851">
    <property type="entry name" value="AMP-bd_C_sf"/>
</dbReference>
<dbReference type="SUPFAM" id="SSF52777">
    <property type="entry name" value="CoA-dependent acyltransferases"/>
    <property type="match status" value="1"/>
</dbReference>
<dbReference type="InterPro" id="IPR036736">
    <property type="entry name" value="ACP-like_sf"/>
</dbReference>
<dbReference type="Gene3D" id="3.30.300.30">
    <property type="match status" value="2"/>
</dbReference>
<dbReference type="InterPro" id="IPR020806">
    <property type="entry name" value="PKS_PP-bd"/>
</dbReference>
<name>A0ABW2FNU8_9BACL</name>
<dbReference type="Pfam" id="PF00501">
    <property type="entry name" value="AMP-binding"/>
    <property type="match status" value="1"/>
</dbReference>
<evidence type="ECO:0000256" key="2">
    <source>
        <dbReference type="ARBA" id="ARBA00022450"/>
    </source>
</evidence>
<dbReference type="PROSITE" id="PS50075">
    <property type="entry name" value="CARRIER"/>
    <property type="match status" value="1"/>
</dbReference>
<dbReference type="RefSeq" id="WP_378052020.1">
    <property type="nucleotide sequence ID" value="NZ_JBHMDN010000041.1"/>
</dbReference>
<dbReference type="InterPro" id="IPR042099">
    <property type="entry name" value="ANL_N_sf"/>
</dbReference>
<dbReference type="PROSITE" id="PS00455">
    <property type="entry name" value="AMP_BINDING"/>
    <property type="match status" value="1"/>
</dbReference>
<dbReference type="Gene3D" id="1.10.1200.10">
    <property type="entry name" value="ACP-like"/>
    <property type="match status" value="1"/>
</dbReference>
<comment type="caution">
    <text evidence="8">The sequence shown here is derived from an EMBL/GenBank/DDBJ whole genome shotgun (WGS) entry which is preliminary data.</text>
</comment>
<dbReference type="InterPro" id="IPR000873">
    <property type="entry name" value="AMP-dep_synth/lig_dom"/>
</dbReference>
<keyword evidence="5" id="KW-0677">Repeat</keyword>
<protein>
    <submittedName>
        <fullName evidence="8">Amino acid adenylation domain-containing protein</fullName>
    </submittedName>
</protein>
<evidence type="ECO:0000256" key="4">
    <source>
        <dbReference type="ARBA" id="ARBA00022598"/>
    </source>
</evidence>
<evidence type="ECO:0000256" key="5">
    <source>
        <dbReference type="ARBA" id="ARBA00022737"/>
    </source>
</evidence>
<reference evidence="9" key="1">
    <citation type="journal article" date="2019" name="Int. J. Syst. Evol. Microbiol.">
        <title>The Global Catalogue of Microorganisms (GCM) 10K type strain sequencing project: providing services to taxonomists for standard genome sequencing and annotation.</title>
        <authorList>
            <consortium name="The Broad Institute Genomics Platform"/>
            <consortium name="The Broad Institute Genome Sequencing Center for Infectious Disease"/>
            <person name="Wu L."/>
            <person name="Ma J."/>
        </authorList>
    </citation>
    <scope>NUCLEOTIDE SEQUENCE [LARGE SCALE GENOMIC DNA]</scope>
    <source>
        <strain evidence="9">KCTC 12907</strain>
    </source>
</reference>
<gene>
    <name evidence="8" type="ORF">ACFQMJ_34935</name>
</gene>
<evidence type="ECO:0000256" key="6">
    <source>
        <dbReference type="ARBA" id="ARBA00023194"/>
    </source>
</evidence>
<dbReference type="SUPFAM" id="SSF53335">
    <property type="entry name" value="S-adenosyl-L-methionine-dependent methyltransferases"/>
    <property type="match status" value="1"/>
</dbReference>
<dbReference type="Gene3D" id="3.40.50.150">
    <property type="entry name" value="Vaccinia Virus protein VP39"/>
    <property type="match status" value="1"/>
</dbReference>
<dbReference type="InterPro" id="IPR020845">
    <property type="entry name" value="AMP-binding_CS"/>
</dbReference>
<dbReference type="Gene3D" id="3.40.50.12780">
    <property type="entry name" value="N-terminal domain of ligase-like"/>
    <property type="match status" value="1"/>
</dbReference>